<evidence type="ECO:0000256" key="1">
    <source>
        <dbReference type="SAM" id="Phobius"/>
    </source>
</evidence>
<evidence type="ECO:0000313" key="3">
    <source>
        <dbReference type="Proteomes" id="UP000823927"/>
    </source>
</evidence>
<comment type="caution">
    <text evidence="2">The sequence shown here is derived from an EMBL/GenBank/DDBJ whole genome shotgun (WGS) entry which is preliminary data.</text>
</comment>
<organism evidence="2 3">
    <name type="scientific">Candidatus Scybalocola faecigallinarum</name>
    <dbReference type="NCBI Taxonomy" id="2840941"/>
    <lineage>
        <taxon>Bacteria</taxon>
        <taxon>Bacillati</taxon>
        <taxon>Bacillota</taxon>
        <taxon>Clostridia</taxon>
        <taxon>Lachnospirales</taxon>
        <taxon>Lachnospiraceae</taxon>
        <taxon>Lachnospiraceae incertae sedis</taxon>
        <taxon>Candidatus Scybalocola (ex Gilroy et al. 2021)</taxon>
    </lineage>
</organism>
<protein>
    <recommendedName>
        <fullName evidence="4">Peptidase C39 domain-containing protein</fullName>
    </recommendedName>
</protein>
<feature type="transmembrane region" description="Helical" evidence="1">
    <location>
        <begin position="12"/>
        <end position="34"/>
    </location>
</feature>
<evidence type="ECO:0000313" key="2">
    <source>
        <dbReference type="EMBL" id="HIS46453.1"/>
    </source>
</evidence>
<keyword evidence="1" id="KW-0812">Transmembrane</keyword>
<dbReference type="Proteomes" id="UP000823927">
    <property type="component" value="Unassembled WGS sequence"/>
</dbReference>
<reference evidence="2" key="2">
    <citation type="journal article" date="2021" name="PeerJ">
        <title>Extensive microbial diversity within the chicken gut microbiome revealed by metagenomics and culture.</title>
        <authorList>
            <person name="Gilroy R."/>
            <person name="Ravi A."/>
            <person name="Getino M."/>
            <person name="Pursley I."/>
            <person name="Horton D.L."/>
            <person name="Alikhan N.F."/>
            <person name="Baker D."/>
            <person name="Gharbi K."/>
            <person name="Hall N."/>
            <person name="Watson M."/>
            <person name="Adriaenssens E.M."/>
            <person name="Foster-Nyarko E."/>
            <person name="Jarju S."/>
            <person name="Secka A."/>
            <person name="Antonio M."/>
            <person name="Oren A."/>
            <person name="Chaudhuri R.R."/>
            <person name="La Ragione R."/>
            <person name="Hildebrand F."/>
            <person name="Pallen M.J."/>
        </authorList>
    </citation>
    <scope>NUCLEOTIDE SEQUENCE</scope>
    <source>
        <strain evidence="2">CHK178-757</strain>
    </source>
</reference>
<evidence type="ECO:0008006" key="4">
    <source>
        <dbReference type="Google" id="ProtNLM"/>
    </source>
</evidence>
<sequence>MLKLKLKTKFILAGTYILTFILALVITCFIQNWGIRGSDSSSGQTLPVIYVSCEDSMINKMDAYITPIDCGYLRETVSVLGADGSLLLDVFGNDCLVESLNYSVSDAANEYVVEEGTASLSQSSGAGLRYVVRVDNPLVEGREYCLTLTMTDTEGEQYYFYTRIVSGNDHKLSDKLSFVWEFNQNTMNPEKSSSVEPYLQTSGLNDNTTFTNVDIYSSTFMVMWGNSSPSVSGRIATNIKAISAQAATIQLLYKVQVYEDASSYKEYYVNEYYTVQMDDSTWRLRDFHRALSEIPDSNSFEITSNQLRLGVVSESSLGLVSAETDQGYAAVFTMDGSLWYYDVSNNIMTRVIAPDPSENASGRYPFGIKALDIEENGTLHFIVYGYMPSGDHGGETGIGVYTYDPDQNTAQEQAFIPSDRGYEMLMMDVEKLAFMNDDHELYLCLNDIVYRIDAQTGQAREVIEQLDINNYKLSADGTVLAMPNDPQAANADQILVYYLDTGEEKTISADGKVVRLLGFFGNDLVYGTADPSMVYEDSVGSQIVPMDTLYIVDRDLNVVREYAADGKYITGVQMGESTINIALATASEQNGTTVFTNAQGDYLVYNETEEEQDIYLTNVHDSVMGNEVYIQLPSSLASQALSREGVVRTGGEAVFEIEASTETAEKYYLYTGDGLYRDYTDLVEAILACTQPTGIVVSESKEIVWEKSVISSQHRTTFETIEQGDPVTSIVRAICAYAENNSQVTVDPSMSLSQALSANLTQHQVVSLRGLSLDDVLYFVYSDRLVGVQRQEGDFVIIVGYDPYYLQVADPSTGTVSDWNYEYFTDAFQEEGNIFLSYY</sequence>
<keyword evidence="1" id="KW-1133">Transmembrane helix</keyword>
<gene>
    <name evidence="2" type="ORF">IAB46_02660</name>
</gene>
<dbReference type="EMBL" id="DVIT01000012">
    <property type="protein sequence ID" value="HIS46453.1"/>
    <property type="molecule type" value="Genomic_DNA"/>
</dbReference>
<keyword evidence="1" id="KW-0472">Membrane</keyword>
<reference evidence="2" key="1">
    <citation type="submission" date="2020-10" db="EMBL/GenBank/DDBJ databases">
        <authorList>
            <person name="Gilroy R."/>
        </authorList>
    </citation>
    <scope>NUCLEOTIDE SEQUENCE</scope>
    <source>
        <strain evidence="2">CHK178-757</strain>
    </source>
</reference>
<dbReference type="AlphaFoldDB" id="A0A9D1JPT2"/>
<name>A0A9D1JPT2_9FIRM</name>
<dbReference type="SUPFAM" id="SSF82171">
    <property type="entry name" value="DPP6 N-terminal domain-like"/>
    <property type="match status" value="1"/>
</dbReference>
<proteinExistence type="predicted"/>
<accession>A0A9D1JPT2</accession>